<feature type="transmembrane region" description="Helical" evidence="1">
    <location>
        <begin position="100"/>
        <end position="117"/>
    </location>
</feature>
<evidence type="ECO:0000259" key="2">
    <source>
        <dbReference type="Pfam" id="PF01569"/>
    </source>
</evidence>
<feature type="transmembrane region" description="Helical" evidence="1">
    <location>
        <begin position="168"/>
        <end position="189"/>
    </location>
</feature>
<dbReference type="Gene3D" id="1.20.144.10">
    <property type="entry name" value="Phosphatidic acid phosphatase type 2/haloperoxidase"/>
    <property type="match status" value="1"/>
</dbReference>
<organism evidence="3 4">
    <name type="scientific">Faecalicatena orotica</name>
    <dbReference type="NCBI Taxonomy" id="1544"/>
    <lineage>
        <taxon>Bacteria</taxon>
        <taxon>Bacillati</taxon>
        <taxon>Bacillota</taxon>
        <taxon>Clostridia</taxon>
        <taxon>Lachnospirales</taxon>
        <taxon>Lachnospiraceae</taxon>
        <taxon>Faecalicatena</taxon>
    </lineage>
</organism>
<comment type="caution">
    <text evidence="3">The sequence shown here is derived from an EMBL/GenBank/DDBJ whole genome shotgun (WGS) entry which is preliminary data.</text>
</comment>
<feature type="transmembrane region" description="Helical" evidence="1">
    <location>
        <begin position="137"/>
        <end position="156"/>
    </location>
</feature>
<evidence type="ECO:0000256" key="1">
    <source>
        <dbReference type="SAM" id="Phobius"/>
    </source>
</evidence>
<feature type="transmembrane region" description="Helical" evidence="1">
    <location>
        <begin position="195"/>
        <end position="217"/>
    </location>
</feature>
<keyword evidence="1" id="KW-0472">Membrane</keyword>
<proteinExistence type="predicted"/>
<reference evidence="3 4" key="1">
    <citation type="submission" date="2018-05" db="EMBL/GenBank/DDBJ databases">
        <title>The Hungate 1000. A catalogue of reference genomes from the rumen microbiome.</title>
        <authorList>
            <person name="Kelly W."/>
        </authorList>
    </citation>
    <scope>NUCLEOTIDE SEQUENCE [LARGE SCALE GENOMIC DNA]</scope>
    <source>
        <strain evidence="3 4">NLAE-zl-C242</strain>
    </source>
</reference>
<dbReference type="Proteomes" id="UP000245845">
    <property type="component" value="Unassembled WGS sequence"/>
</dbReference>
<dbReference type="RefSeq" id="WP_022156502.1">
    <property type="nucleotide sequence ID" value="NZ_QGDL01000011.1"/>
</dbReference>
<keyword evidence="1" id="KW-0812">Transmembrane</keyword>
<accession>A0A2Y9BJU5</accession>
<feature type="transmembrane region" description="Helical" evidence="1">
    <location>
        <begin position="9"/>
        <end position="30"/>
    </location>
</feature>
<protein>
    <submittedName>
        <fullName evidence="3">Undecaprenyl-diphosphatase</fullName>
    </submittedName>
</protein>
<dbReference type="SUPFAM" id="SSF48317">
    <property type="entry name" value="Acid phosphatase/Vanadium-dependent haloperoxidase"/>
    <property type="match status" value="1"/>
</dbReference>
<dbReference type="GeneID" id="57960482"/>
<sequence length="221" mass="24457">MKKEKSQKVLLSGIAMVVLFILWTVAISLIDVQPIGPQNSSVGFATLNGFIHSLTGVHMAIYTVTDWLGLIPLCFILGFALLGLIQLIKRKSLFKVDSSILVLGAFYIVVMAAYLFFEFYVVNYRPVLINGFLEASYPSSTTLLVMCVMPTAVMQLNSRIRNTKMKRAFAFALIAFTAFMVIGRLISGVHWITDIIGGAILSAGLVMIYYSVTTLIARQER</sequence>
<dbReference type="EMBL" id="QGDL01000011">
    <property type="protein sequence ID" value="PWJ27622.1"/>
    <property type="molecule type" value="Genomic_DNA"/>
</dbReference>
<gene>
    <name evidence="3" type="ORF">A8806_11157</name>
</gene>
<dbReference type="InterPro" id="IPR036938">
    <property type="entry name" value="PAP2/HPO_sf"/>
</dbReference>
<evidence type="ECO:0000313" key="3">
    <source>
        <dbReference type="EMBL" id="PWJ27622.1"/>
    </source>
</evidence>
<evidence type="ECO:0000313" key="4">
    <source>
        <dbReference type="Proteomes" id="UP000245845"/>
    </source>
</evidence>
<dbReference type="AlphaFoldDB" id="A0A2Y9BJU5"/>
<feature type="transmembrane region" description="Helical" evidence="1">
    <location>
        <begin position="67"/>
        <end position="88"/>
    </location>
</feature>
<feature type="domain" description="Phosphatidic acid phosphatase type 2/haloperoxidase" evidence="2">
    <location>
        <begin position="134"/>
        <end position="212"/>
    </location>
</feature>
<dbReference type="Pfam" id="PF01569">
    <property type="entry name" value="PAP2"/>
    <property type="match status" value="1"/>
</dbReference>
<keyword evidence="1" id="KW-1133">Transmembrane helix</keyword>
<keyword evidence="4" id="KW-1185">Reference proteome</keyword>
<dbReference type="InterPro" id="IPR000326">
    <property type="entry name" value="PAP2/HPO"/>
</dbReference>
<name>A0A2Y9BJU5_9FIRM</name>